<proteinExistence type="predicted"/>
<dbReference type="KEGG" id="fpf:DCC35_05825"/>
<evidence type="ECO:0000313" key="2">
    <source>
        <dbReference type="Proteomes" id="UP000298616"/>
    </source>
</evidence>
<evidence type="ECO:0000313" key="1">
    <source>
        <dbReference type="EMBL" id="QCK14297.1"/>
    </source>
</evidence>
<organism evidence="1 2">
    <name type="scientific">Mangrovivirga cuniculi</name>
    <dbReference type="NCBI Taxonomy" id="2715131"/>
    <lineage>
        <taxon>Bacteria</taxon>
        <taxon>Pseudomonadati</taxon>
        <taxon>Bacteroidota</taxon>
        <taxon>Cytophagia</taxon>
        <taxon>Cytophagales</taxon>
        <taxon>Mangrovivirgaceae</taxon>
        <taxon>Mangrovivirga</taxon>
    </lineage>
</organism>
<dbReference type="AlphaFoldDB" id="A0A4D7JHW3"/>
<sequence length="150" mass="17891">MKNKPIRKLFLIVIIFSLFSCERRKSLYIYISNESYDQKEVPINVFIDDSLYIEDTIHFSIVSNNFDSYVFKIDNGDHEVKVVTDNLIEIKEIDFPKENYLTILYRYKLLGQEGREFYKNLYGKDHGYDTVLNPKQILIGIEENQDHVMY</sequence>
<name>A0A4D7JHW3_9BACT</name>
<reference evidence="1 2" key="1">
    <citation type="submission" date="2018-04" db="EMBL/GenBank/DDBJ databases">
        <title>Complete genome uncultured novel isolate.</title>
        <authorList>
            <person name="Merlino G."/>
        </authorList>
    </citation>
    <scope>NUCLEOTIDE SEQUENCE [LARGE SCALE GENOMIC DNA]</scope>
    <source>
        <strain evidence="2">R1DC9</strain>
    </source>
</reference>
<dbReference type="PROSITE" id="PS51257">
    <property type="entry name" value="PROKAR_LIPOPROTEIN"/>
    <property type="match status" value="1"/>
</dbReference>
<accession>A0A4D7JHW3</accession>
<dbReference type="Proteomes" id="UP000298616">
    <property type="component" value="Chromosome"/>
</dbReference>
<keyword evidence="2" id="KW-1185">Reference proteome</keyword>
<dbReference type="EMBL" id="CP028923">
    <property type="protein sequence ID" value="QCK14297.1"/>
    <property type="molecule type" value="Genomic_DNA"/>
</dbReference>
<protein>
    <submittedName>
        <fullName evidence="1">Uncharacterized protein</fullName>
    </submittedName>
</protein>
<gene>
    <name evidence="1" type="ORF">DCC35_05825</name>
</gene>
<dbReference type="RefSeq" id="WP_137089886.1">
    <property type="nucleotide sequence ID" value="NZ_CP028923.1"/>
</dbReference>